<organism evidence="6">
    <name type="scientific">Caulobacter sp. (strain K31)</name>
    <dbReference type="NCBI Taxonomy" id="366602"/>
    <lineage>
        <taxon>Bacteria</taxon>
        <taxon>Pseudomonadati</taxon>
        <taxon>Pseudomonadota</taxon>
        <taxon>Alphaproteobacteria</taxon>
        <taxon>Caulobacterales</taxon>
        <taxon>Caulobacteraceae</taxon>
        <taxon>Caulobacter</taxon>
    </lineage>
</organism>
<keyword evidence="3" id="KW-0238">DNA-binding</keyword>
<dbReference type="InterPro" id="IPR000847">
    <property type="entry name" value="LysR_HTH_N"/>
</dbReference>
<dbReference type="HOGENOM" id="CLU_039613_2_0_5"/>
<dbReference type="PANTHER" id="PTHR30537">
    <property type="entry name" value="HTH-TYPE TRANSCRIPTIONAL REGULATOR"/>
    <property type="match status" value="1"/>
</dbReference>
<dbReference type="GO" id="GO:0006351">
    <property type="term" value="P:DNA-templated transcription"/>
    <property type="evidence" value="ECO:0007669"/>
    <property type="project" value="TreeGrafter"/>
</dbReference>
<dbReference type="Pfam" id="PF00126">
    <property type="entry name" value="HTH_1"/>
    <property type="match status" value="1"/>
</dbReference>
<evidence type="ECO:0000259" key="5">
    <source>
        <dbReference type="PROSITE" id="PS50931"/>
    </source>
</evidence>
<evidence type="ECO:0000256" key="1">
    <source>
        <dbReference type="ARBA" id="ARBA00009437"/>
    </source>
</evidence>
<feature type="domain" description="HTH lysR-type" evidence="5">
    <location>
        <begin position="5"/>
        <end position="62"/>
    </location>
</feature>
<dbReference type="STRING" id="366602.Caul_0511"/>
<dbReference type="InterPro" id="IPR005119">
    <property type="entry name" value="LysR_subst-bd"/>
</dbReference>
<dbReference type="Gene3D" id="1.10.10.10">
    <property type="entry name" value="Winged helix-like DNA-binding domain superfamily/Winged helix DNA-binding domain"/>
    <property type="match status" value="1"/>
</dbReference>
<dbReference type="GO" id="GO:0003700">
    <property type="term" value="F:DNA-binding transcription factor activity"/>
    <property type="evidence" value="ECO:0007669"/>
    <property type="project" value="InterPro"/>
</dbReference>
<evidence type="ECO:0000313" key="6">
    <source>
        <dbReference type="EMBL" id="ABZ69645.1"/>
    </source>
</evidence>
<keyword evidence="2" id="KW-0805">Transcription regulation</keyword>
<reference evidence="6" key="1">
    <citation type="submission" date="2008-01" db="EMBL/GenBank/DDBJ databases">
        <title>Complete sequence of chromosome of Caulobacter sp. K31.</title>
        <authorList>
            <consortium name="US DOE Joint Genome Institute"/>
            <person name="Copeland A."/>
            <person name="Lucas S."/>
            <person name="Lapidus A."/>
            <person name="Barry K."/>
            <person name="Glavina del Rio T."/>
            <person name="Dalin E."/>
            <person name="Tice H."/>
            <person name="Pitluck S."/>
            <person name="Bruce D."/>
            <person name="Goodwin L."/>
            <person name="Thompson L.S."/>
            <person name="Brettin T."/>
            <person name="Detter J.C."/>
            <person name="Han C."/>
            <person name="Schmutz J."/>
            <person name="Larimer F."/>
            <person name="Land M."/>
            <person name="Hauser L."/>
            <person name="Kyrpides N."/>
            <person name="Kim E."/>
            <person name="Stephens C."/>
            <person name="Richardson P."/>
        </authorList>
    </citation>
    <scope>NUCLEOTIDE SEQUENCE [LARGE SCALE GENOMIC DNA]</scope>
    <source>
        <strain evidence="6">K31</strain>
    </source>
</reference>
<dbReference type="Pfam" id="PF03466">
    <property type="entry name" value="LysR_substrate"/>
    <property type="match status" value="1"/>
</dbReference>
<proteinExistence type="inferred from homology"/>
<protein>
    <submittedName>
        <fullName evidence="6">Transcriptional regulator, LysR family</fullName>
    </submittedName>
</protein>
<sequence length="293" mass="31516">MSQEPSWDLYRTFAAVLQTGSFSAAGRRLGLTQPTVARQIEALEMALGAELFVRTHRGMSATAAAARLRPYADTLLQTTAALVRSAAPPSAVGGTVRITAGHTVGTEALPPILAGLRRAHPQLHLELSLSDTLEDLLGRKADVAVRMVEPTQKALVARRVNTVEIGLYAHRDYLTLRGTPVDTPALEGFDLIGFDTETPTTRAAAVVHAWLDRSRFVVRTDSEAGQFAAIRSGLGIGYCQTRLAAGAPELVRVLESDFALYFGMWVAMHESLRSDPACRAVFDALAIGLADPR</sequence>
<name>B0T6M8_CAUSK</name>
<dbReference type="EMBL" id="CP000927">
    <property type="protein sequence ID" value="ABZ69645.1"/>
    <property type="molecule type" value="Genomic_DNA"/>
</dbReference>
<dbReference type="PROSITE" id="PS50931">
    <property type="entry name" value="HTH_LYSR"/>
    <property type="match status" value="1"/>
</dbReference>
<dbReference type="SUPFAM" id="SSF46785">
    <property type="entry name" value="Winged helix' DNA-binding domain"/>
    <property type="match status" value="1"/>
</dbReference>
<dbReference type="Gene3D" id="3.40.190.290">
    <property type="match status" value="1"/>
</dbReference>
<evidence type="ECO:0000256" key="3">
    <source>
        <dbReference type="ARBA" id="ARBA00023125"/>
    </source>
</evidence>
<dbReference type="OrthoDB" id="9798121at2"/>
<dbReference type="KEGG" id="cak:Caul_0511"/>
<accession>B0T6M8</accession>
<evidence type="ECO:0000256" key="2">
    <source>
        <dbReference type="ARBA" id="ARBA00023015"/>
    </source>
</evidence>
<gene>
    <name evidence="6" type="ordered locus">Caul_0511</name>
</gene>
<dbReference type="AlphaFoldDB" id="B0T6M8"/>
<dbReference type="SUPFAM" id="SSF53850">
    <property type="entry name" value="Periplasmic binding protein-like II"/>
    <property type="match status" value="1"/>
</dbReference>
<dbReference type="PANTHER" id="PTHR30537:SF3">
    <property type="entry name" value="TRANSCRIPTIONAL REGULATORY PROTEIN"/>
    <property type="match status" value="1"/>
</dbReference>
<keyword evidence="4" id="KW-0804">Transcription</keyword>
<comment type="similarity">
    <text evidence="1">Belongs to the LysR transcriptional regulatory family.</text>
</comment>
<evidence type="ECO:0000256" key="4">
    <source>
        <dbReference type="ARBA" id="ARBA00023163"/>
    </source>
</evidence>
<dbReference type="InterPro" id="IPR036390">
    <property type="entry name" value="WH_DNA-bd_sf"/>
</dbReference>
<dbReference type="GO" id="GO:0043565">
    <property type="term" value="F:sequence-specific DNA binding"/>
    <property type="evidence" value="ECO:0007669"/>
    <property type="project" value="TreeGrafter"/>
</dbReference>
<dbReference type="InterPro" id="IPR058163">
    <property type="entry name" value="LysR-type_TF_proteobact-type"/>
</dbReference>
<dbReference type="PRINTS" id="PR00039">
    <property type="entry name" value="HTHLYSR"/>
</dbReference>
<dbReference type="InterPro" id="IPR036388">
    <property type="entry name" value="WH-like_DNA-bd_sf"/>
</dbReference>
<dbReference type="eggNOG" id="COG0583">
    <property type="taxonomic scope" value="Bacteria"/>
</dbReference>